<proteinExistence type="predicted"/>
<name>A0A679IWA1_9HYPH</name>
<evidence type="ECO:0000256" key="1">
    <source>
        <dbReference type="SAM" id="MobiDB-lite"/>
    </source>
</evidence>
<sequence length="81" mass="8731">MTVDRQREPTMTPDDIADLSRARASLSRQRSALAKRIGSSELAAASAAEDFMRILLAIEAVDRALTNAGQPYMPPISDAEA</sequence>
<gene>
    <name evidence="2" type="ORF">MBUL_02967</name>
</gene>
<feature type="region of interest" description="Disordered" evidence="1">
    <location>
        <begin position="1"/>
        <end position="22"/>
    </location>
</feature>
<reference evidence="2" key="1">
    <citation type="submission" date="2019-12" db="EMBL/GenBank/DDBJ databases">
        <authorList>
            <person name="Cremers G."/>
        </authorList>
    </citation>
    <scope>NUCLEOTIDE SEQUENCE</scope>
    <source>
        <strain evidence="2">Mbul1</strain>
    </source>
</reference>
<evidence type="ECO:0000313" key="2">
    <source>
        <dbReference type="EMBL" id="CAA2104986.1"/>
    </source>
</evidence>
<accession>A0A679IWA1</accession>
<protein>
    <submittedName>
        <fullName evidence="2">Uncharacterized protein</fullName>
    </submittedName>
</protein>
<dbReference type="AlphaFoldDB" id="A0A679IWA1"/>
<dbReference type="EMBL" id="LR743504">
    <property type="protein sequence ID" value="CAA2104986.1"/>
    <property type="molecule type" value="Genomic_DNA"/>
</dbReference>
<organism evidence="2">
    <name type="scientific">Methylobacterium bullatum</name>
    <dbReference type="NCBI Taxonomy" id="570505"/>
    <lineage>
        <taxon>Bacteria</taxon>
        <taxon>Pseudomonadati</taxon>
        <taxon>Pseudomonadota</taxon>
        <taxon>Alphaproteobacteria</taxon>
        <taxon>Hyphomicrobiales</taxon>
        <taxon>Methylobacteriaceae</taxon>
        <taxon>Methylobacterium</taxon>
    </lineage>
</organism>